<name>A0ABV9V1T8_STRAZ</name>
<accession>A0ABV9V1T8</accession>
<comment type="caution">
    <text evidence="2">The sequence shown here is derived from an EMBL/GenBank/DDBJ whole genome shotgun (WGS) entry which is preliminary data.</text>
</comment>
<proteinExistence type="predicted"/>
<dbReference type="GeneID" id="96256691"/>
<dbReference type="EMBL" id="JBHSJE010000001">
    <property type="protein sequence ID" value="MFC4977203.1"/>
    <property type="molecule type" value="Genomic_DNA"/>
</dbReference>
<dbReference type="RefSeq" id="WP_033298239.1">
    <property type="nucleotide sequence ID" value="NZ_JBHSJE010000001.1"/>
</dbReference>
<organism evidence="2 3">
    <name type="scientific">Streptomyces atroolivaceus</name>
    <dbReference type="NCBI Taxonomy" id="66869"/>
    <lineage>
        <taxon>Bacteria</taxon>
        <taxon>Bacillati</taxon>
        <taxon>Actinomycetota</taxon>
        <taxon>Actinomycetes</taxon>
        <taxon>Kitasatosporales</taxon>
        <taxon>Streptomycetaceae</taxon>
        <taxon>Streptomyces</taxon>
    </lineage>
</organism>
<feature type="coiled-coil region" evidence="1">
    <location>
        <begin position="308"/>
        <end position="356"/>
    </location>
</feature>
<evidence type="ECO:0000313" key="3">
    <source>
        <dbReference type="Proteomes" id="UP001595908"/>
    </source>
</evidence>
<keyword evidence="1" id="KW-0175">Coiled coil</keyword>
<gene>
    <name evidence="2" type="ORF">ACFPL4_02350</name>
</gene>
<dbReference type="Proteomes" id="UP001595908">
    <property type="component" value="Unassembled WGS sequence"/>
</dbReference>
<keyword evidence="3" id="KW-1185">Reference proteome</keyword>
<evidence type="ECO:0000256" key="1">
    <source>
        <dbReference type="SAM" id="Coils"/>
    </source>
</evidence>
<reference evidence="3" key="1">
    <citation type="journal article" date="2019" name="Int. J. Syst. Evol. Microbiol.">
        <title>The Global Catalogue of Microorganisms (GCM) 10K type strain sequencing project: providing services to taxonomists for standard genome sequencing and annotation.</title>
        <authorList>
            <consortium name="The Broad Institute Genomics Platform"/>
            <consortium name="The Broad Institute Genome Sequencing Center for Infectious Disease"/>
            <person name="Wu L."/>
            <person name="Ma J."/>
        </authorList>
    </citation>
    <scope>NUCLEOTIDE SEQUENCE [LARGE SCALE GENOMIC DNA]</scope>
    <source>
        <strain evidence="3">ICMP 257</strain>
    </source>
</reference>
<protein>
    <submittedName>
        <fullName evidence="2">Uncharacterized protein</fullName>
    </submittedName>
</protein>
<sequence length="514" mass="57051">MQQLYVVGFEVAVADDGSGPPAFERLLAHMLQHVSPEKNGLSVSSFMLGKGEAVVPGYGPGRSEKHVSWFPVAAVDGHRGLRMEIEEDLPRGGRFVCQLTASESGGTTGFRVVMGRKSDGLLAPATVEDLRPPRALQAIMKDSALRRTDGHDSITATVTPALTAQVPAVRERLGAAGRRLPILVVSSIRTMGPPAAFARKAAQRLAGLAHVVVVSGWLAFDSFNAELERNLLPRDGARLYWPTADARNPWWSSTELYGDHEALLGRLTRLLAPLSVVARERDRLWDAVRSSETDAILEDLAGSESGKITQLKEKLEEERKQSVDLFEQNEQLESQVARLEIQVANLTAQLETAVLSSTAEPIVEQKRPVANPGDFSSDWDRWEQESDGGLVFTPNAKEQWRKCSYPYPERMREALDTLAELAKEWKAQRGKVGTSLVSWVGDSTPLVYAPSDEPLRRAKKHEFKFEREKPWDRQSHIKLDDNTSPDRVGRIYFAIDNAAHRWIVDHVGLKLYGL</sequence>
<evidence type="ECO:0000313" key="2">
    <source>
        <dbReference type="EMBL" id="MFC4977203.1"/>
    </source>
</evidence>